<keyword evidence="16" id="KW-0687">Ribonucleoprotein</keyword>
<keyword evidence="12" id="KW-0238">DNA-binding</keyword>
<dbReference type="PROSITE" id="PS50089">
    <property type="entry name" value="ZF_RING_2"/>
    <property type="match status" value="1"/>
</dbReference>
<dbReference type="PROSITE" id="PS00518">
    <property type="entry name" value="ZF_RING_1"/>
    <property type="match status" value="1"/>
</dbReference>
<feature type="region of interest" description="Disordered" evidence="17">
    <location>
        <begin position="265"/>
        <end position="341"/>
    </location>
</feature>
<dbReference type="CDD" id="cd16539">
    <property type="entry name" value="RING-HC_RNF113A_B"/>
    <property type="match status" value="1"/>
</dbReference>
<dbReference type="PROSITE" id="PS50103">
    <property type="entry name" value="ZF_C3H1"/>
    <property type="match status" value="1"/>
</dbReference>
<dbReference type="GO" id="GO:0042273">
    <property type="term" value="P:ribosomal large subunit biogenesis"/>
    <property type="evidence" value="ECO:0007669"/>
    <property type="project" value="UniProtKB-ARBA"/>
</dbReference>
<feature type="domain" description="C3H1-type" evidence="19">
    <location>
        <begin position="430"/>
        <end position="458"/>
    </location>
</feature>
<evidence type="ECO:0000313" key="20">
    <source>
        <dbReference type="EMBL" id="OCB87393.1"/>
    </source>
</evidence>
<evidence type="ECO:0000259" key="19">
    <source>
        <dbReference type="PROSITE" id="PS50103"/>
    </source>
</evidence>
<dbReference type="SUPFAM" id="SSF57850">
    <property type="entry name" value="RING/U-box"/>
    <property type="match status" value="1"/>
</dbReference>
<evidence type="ECO:0000256" key="8">
    <source>
        <dbReference type="ARBA" id="ARBA00022723"/>
    </source>
</evidence>
<evidence type="ECO:0000256" key="5">
    <source>
        <dbReference type="ARBA" id="ARBA00011524"/>
    </source>
</evidence>
<evidence type="ECO:0000256" key="3">
    <source>
        <dbReference type="ARBA" id="ARBA00005424"/>
    </source>
</evidence>
<keyword evidence="6 16" id="KW-0690">Ribosome biogenesis</keyword>
<evidence type="ECO:0000256" key="2">
    <source>
        <dbReference type="ARBA" id="ARBA00004604"/>
    </source>
</evidence>
<dbReference type="GO" id="GO:0005681">
    <property type="term" value="C:spliceosomal complex"/>
    <property type="evidence" value="ECO:0007669"/>
    <property type="project" value="UniProtKB-KW"/>
</dbReference>
<feature type="domain" description="RING-type" evidence="18">
    <location>
        <begin position="496"/>
        <end position="533"/>
    </location>
</feature>
<dbReference type="GO" id="GO:0008380">
    <property type="term" value="P:RNA splicing"/>
    <property type="evidence" value="ECO:0007669"/>
    <property type="project" value="UniProtKB-KW"/>
</dbReference>
<dbReference type="Pfam" id="PF13445">
    <property type="entry name" value="zf-RING_UBOX"/>
    <property type="match status" value="1"/>
</dbReference>
<gene>
    <name evidence="20" type="ORF">A7U60_g5533</name>
</gene>
<protein>
    <recommendedName>
        <fullName evidence="16">Ribosome biogenesis protein NSA2 homolog</fullName>
    </recommendedName>
</protein>
<evidence type="ECO:0000313" key="21">
    <source>
        <dbReference type="Proteomes" id="UP000757232"/>
    </source>
</evidence>
<dbReference type="InterPro" id="IPR039411">
    <property type="entry name" value="NSA2_fam"/>
</dbReference>
<keyword evidence="8 15" id="KW-0479">Metal-binding</keyword>
<keyword evidence="7 16" id="KW-0698">rRNA processing</keyword>
<dbReference type="Pfam" id="PF01201">
    <property type="entry name" value="Ribosomal_S8e"/>
    <property type="match status" value="1"/>
</dbReference>
<feature type="region of interest" description="Disordered" evidence="17">
    <location>
        <begin position="553"/>
        <end position="590"/>
    </location>
</feature>
<dbReference type="GO" id="GO:0030684">
    <property type="term" value="C:preribosome"/>
    <property type="evidence" value="ECO:0007669"/>
    <property type="project" value="UniProtKB-ARBA"/>
</dbReference>
<evidence type="ECO:0000256" key="9">
    <source>
        <dbReference type="ARBA" id="ARBA00022728"/>
    </source>
</evidence>
<comment type="caution">
    <text evidence="20">The sequence shown here is derived from an EMBL/GenBank/DDBJ whole genome shotgun (WGS) entry which is preliminary data.</text>
</comment>
<dbReference type="GO" id="GO:0008270">
    <property type="term" value="F:zinc ion binding"/>
    <property type="evidence" value="ECO:0007669"/>
    <property type="project" value="UniProtKB-KW"/>
</dbReference>
<dbReference type="Gene3D" id="3.30.40.10">
    <property type="entry name" value="Zinc/RING finger domain, C3HC4 (zinc finger)"/>
    <property type="match status" value="1"/>
</dbReference>
<keyword evidence="9" id="KW-0747">Spliceosome</keyword>
<organism evidence="20 21">
    <name type="scientific">Sanghuangporus baumii</name>
    <name type="common">Phellinus baumii</name>
    <dbReference type="NCBI Taxonomy" id="108892"/>
    <lineage>
        <taxon>Eukaryota</taxon>
        <taxon>Fungi</taxon>
        <taxon>Dikarya</taxon>
        <taxon>Basidiomycota</taxon>
        <taxon>Agaricomycotina</taxon>
        <taxon>Agaricomycetes</taxon>
        <taxon>Hymenochaetales</taxon>
        <taxon>Hymenochaetaceae</taxon>
        <taxon>Sanghuangporus</taxon>
    </lineage>
</organism>
<dbReference type="OrthoDB" id="1847590at2759"/>
<evidence type="ECO:0000259" key="18">
    <source>
        <dbReference type="PROSITE" id="PS50089"/>
    </source>
</evidence>
<evidence type="ECO:0000256" key="17">
    <source>
        <dbReference type="SAM" id="MobiDB-lite"/>
    </source>
</evidence>
<dbReference type="Proteomes" id="UP000757232">
    <property type="component" value="Unassembled WGS sequence"/>
</dbReference>
<comment type="function">
    <text evidence="16">Involved in the biogenesis of the 60S ribosomal subunit. May play a part in the quality control of pre-60S particles.</text>
</comment>
<dbReference type="InterPro" id="IPR027370">
    <property type="entry name" value="Znf-RING_euk"/>
</dbReference>
<dbReference type="InterPro" id="IPR001841">
    <property type="entry name" value="Znf_RING"/>
</dbReference>
<keyword evidence="9" id="KW-0507">mRNA processing</keyword>
<reference evidence="20" key="1">
    <citation type="submission" date="2016-06" db="EMBL/GenBank/DDBJ databases">
        <title>Draft Genome sequence of the fungus Inonotus baumii.</title>
        <authorList>
            <person name="Zhu H."/>
            <person name="Lin W."/>
        </authorList>
    </citation>
    <scope>NUCLEOTIDE SEQUENCE</scope>
    <source>
        <strain evidence="20">821</strain>
    </source>
</reference>
<evidence type="ECO:0000256" key="10">
    <source>
        <dbReference type="ARBA" id="ARBA00022771"/>
    </source>
</evidence>
<dbReference type="InterPro" id="IPR022309">
    <property type="entry name" value="Ribosomal_Se8/biogenesis_NSA2"/>
</dbReference>
<dbReference type="InterPro" id="IPR017907">
    <property type="entry name" value="Znf_RING_CS"/>
</dbReference>
<evidence type="ECO:0000256" key="15">
    <source>
        <dbReference type="PROSITE-ProRule" id="PRU00723"/>
    </source>
</evidence>
<dbReference type="PANTHER" id="PTHR12642">
    <property type="entry name" value="RIBOSOME BIOGENESIS PROTEIN NSA2 HOMOLOG"/>
    <property type="match status" value="1"/>
</dbReference>
<sequence>MNEYIEEHIKRHGRRLDYYERKRKREARASHRSSTIAQKAFGLKAKLLHAKRHAEKVQLKKTLKAHDERNVKQKEPEGSKEGALPTFLLDRENQRDAKAMSSAIKQKRKEKAAKYAVPLPKVRGVAEEEVFKVMRTGKNKSKSWKRMVTKPTFVGEGFTRKPVKMERFVRPMALRYKKANVTHPDLKATFQLQIIGVKKNPQSPMYTQLGVLTKGTIIEVNVSELGIVTTGGKVVFGKYAQITNNPENDGCINAVLSMTDTQPAVPFFKKGKSRPANQRKRDASPSSGIAGPSRAVPHTKSEVVLPSRKPGANLLSAGTKRLKSQRDDGGFSDEETRDGPDVKWTAKASHQAAAQEILAGDEAEALEERRNKKTKLNGDDEDGIGPDDGLYHGQNAYKSHLKKNKEVPKAMRVGPQRNTSSTIRQVTIVDYQPDVCKDYKETGYCGFGDTCKFLHDRGTYLAGWQLDQLAANPKKNVADSDSDGDTDSSEDVPFACLICRKPYTDPVVTRCGHYFCSACAIKRFAKTPKCRACGTATGGIFNRADKVIAKMQKKKAAEENYDDDEGCEGKNDVQLEGLGEASGSSDEEEE</sequence>
<comment type="function">
    <text evidence="1">Involved in pre-mRNA splicing.</text>
</comment>
<keyword evidence="11 15" id="KW-0862">Zinc</keyword>
<evidence type="ECO:0000256" key="11">
    <source>
        <dbReference type="ARBA" id="ARBA00022833"/>
    </source>
</evidence>
<feature type="compositionally biased region" description="Basic and acidic residues" evidence="17">
    <location>
        <begin position="64"/>
        <end position="80"/>
    </location>
</feature>
<dbReference type="SUPFAM" id="SSF90229">
    <property type="entry name" value="CCCH zinc finger"/>
    <property type="match status" value="1"/>
</dbReference>
<dbReference type="InterPro" id="IPR000571">
    <property type="entry name" value="Znf_CCCH"/>
</dbReference>
<name>A0A9Q5N890_SANBA</name>
<dbReference type="SMART" id="SM00184">
    <property type="entry name" value="RING"/>
    <property type="match status" value="1"/>
</dbReference>
<evidence type="ECO:0000256" key="13">
    <source>
        <dbReference type="ARBA" id="ARBA00023187"/>
    </source>
</evidence>
<accession>A0A9Q5N890</accession>
<dbReference type="CDD" id="cd11381">
    <property type="entry name" value="NSA2"/>
    <property type="match status" value="1"/>
</dbReference>
<dbReference type="AlphaFoldDB" id="A0A9Q5N890"/>
<evidence type="ECO:0000256" key="4">
    <source>
        <dbReference type="ARBA" id="ARBA00009161"/>
    </source>
</evidence>
<dbReference type="Gene3D" id="2.40.10.310">
    <property type="match status" value="1"/>
</dbReference>
<comment type="similarity">
    <text evidence="4">Belongs to the CWC24 family.</text>
</comment>
<dbReference type="GO" id="GO:0003677">
    <property type="term" value="F:DNA binding"/>
    <property type="evidence" value="ECO:0007669"/>
    <property type="project" value="UniProtKB-KW"/>
</dbReference>
<comment type="subunit">
    <text evidence="16">Component of the pre-66S ribosomal particle.</text>
</comment>
<feature type="region of interest" description="Disordered" evidence="17">
    <location>
        <begin position="62"/>
        <end position="83"/>
    </location>
</feature>
<keyword evidence="21" id="KW-1185">Reference proteome</keyword>
<dbReference type="GO" id="GO:0005730">
    <property type="term" value="C:nucleolus"/>
    <property type="evidence" value="ECO:0007669"/>
    <property type="project" value="UniProtKB-SubCell"/>
</dbReference>
<dbReference type="InterPro" id="IPR036855">
    <property type="entry name" value="Znf_CCCH_sf"/>
</dbReference>
<evidence type="ECO:0000256" key="6">
    <source>
        <dbReference type="ARBA" id="ARBA00022517"/>
    </source>
</evidence>
<keyword evidence="10 15" id="KW-0863">Zinc-finger</keyword>
<dbReference type="FunFam" id="2.40.10.310:FF:000001">
    <property type="entry name" value="NSA2, ribosome biogenesis homolog"/>
    <property type="match status" value="1"/>
</dbReference>
<evidence type="ECO:0000256" key="16">
    <source>
        <dbReference type="RuleBase" id="RU367114"/>
    </source>
</evidence>
<dbReference type="InterPro" id="IPR013083">
    <property type="entry name" value="Znf_RING/FYVE/PHD"/>
</dbReference>
<dbReference type="GO" id="GO:0006364">
    <property type="term" value="P:rRNA processing"/>
    <property type="evidence" value="ECO:0007669"/>
    <property type="project" value="UniProtKB-KW"/>
</dbReference>
<comment type="similarity">
    <text evidence="3 16">Belongs to the eukaryotic ribosomal protein eS8 family. Ribosome biogenesis protein NSA2 subfamily.</text>
</comment>
<comment type="subunit">
    <text evidence="5">Associated with the spliceosome.</text>
</comment>
<dbReference type="EMBL" id="LNZH02000192">
    <property type="protein sequence ID" value="OCB87393.1"/>
    <property type="molecule type" value="Genomic_DNA"/>
</dbReference>
<keyword evidence="13" id="KW-0508">mRNA splicing</keyword>
<feature type="zinc finger region" description="C3H1-type" evidence="15">
    <location>
        <begin position="430"/>
        <end position="458"/>
    </location>
</feature>
<evidence type="ECO:0000256" key="1">
    <source>
        <dbReference type="ARBA" id="ARBA00003777"/>
    </source>
</evidence>
<evidence type="ECO:0000256" key="7">
    <source>
        <dbReference type="ARBA" id="ARBA00022552"/>
    </source>
</evidence>
<comment type="subcellular location">
    <subcellularLocation>
        <location evidence="2 16">Nucleus</location>
        <location evidence="2 16">Nucleolus</location>
    </subcellularLocation>
</comment>
<dbReference type="SMART" id="SM00356">
    <property type="entry name" value="ZnF_C3H1"/>
    <property type="match status" value="1"/>
</dbReference>
<evidence type="ECO:0000256" key="12">
    <source>
        <dbReference type="ARBA" id="ARBA00023125"/>
    </source>
</evidence>
<proteinExistence type="inferred from homology"/>
<evidence type="ECO:0000256" key="14">
    <source>
        <dbReference type="ARBA" id="ARBA00023242"/>
    </source>
</evidence>
<dbReference type="Pfam" id="PF00642">
    <property type="entry name" value="zf-CCCH"/>
    <property type="match status" value="1"/>
</dbReference>
<dbReference type="FunFam" id="3.30.40.10:FF:000045">
    <property type="entry name" value="RING finger protein 113A"/>
    <property type="match status" value="1"/>
</dbReference>
<keyword evidence="14 16" id="KW-0539">Nucleus</keyword>